<keyword evidence="1" id="KW-0175">Coiled coil</keyword>
<feature type="transmembrane region" description="Helical" evidence="2">
    <location>
        <begin position="29"/>
        <end position="52"/>
    </location>
</feature>
<sequence>MSRLSEFLLQCSGVDREILRECPTDENKYIGIGGTVLFTGILAFFSSAYAIYTVFDSYFMAVVFGAIWGLMIFNLDRYIVSSMKSRGSLFRDFMVAFPRLVMAVLLALVISKPLELKIFEKEINAELITMEQEVFQEQEDKVWSRYNPQIVAHKADIPLLQAEIDQATALRDTLAMMAIQEADGTGGSGHRNLGPIYRTKKAQADKAQADLETVEARVLPLIAQKQQAIADLEQQAEADIAALDRQAYGGMAARMDALHRLGQASPAIYYASIFITLLFIALETAPVFVKLISSRSPYDYLLHEREHVFAMNNLEQTTLLSNAVKNKIKFDTESSIYRTQKELEVERELTDEYLQRKKAALADRPLDWELPFVKGNLA</sequence>
<accession>A0A2D0N1H1</accession>
<feature type="transmembrane region" description="Helical" evidence="2">
    <location>
        <begin position="96"/>
        <end position="114"/>
    </location>
</feature>
<dbReference type="InterPro" id="IPR025519">
    <property type="entry name" value="DUF4407"/>
</dbReference>
<dbReference type="Pfam" id="PF14362">
    <property type="entry name" value="DUF4407"/>
    <property type="match status" value="1"/>
</dbReference>
<protein>
    <recommendedName>
        <fullName evidence="5">DUF4407 domain-containing protein</fullName>
    </recommendedName>
</protein>
<keyword evidence="4" id="KW-1185">Reference proteome</keyword>
<comment type="caution">
    <text evidence="3">The sequence shown here is derived from an EMBL/GenBank/DDBJ whole genome shotgun (WGS) entry which is preliminary data.</text>
</comment>
<feature type="transmembrane region" description="Helical" evidence="2">
    <location>
        <begin position="267"/>
        <end position="289"/>
    </location>
</feature>
<dbReference type="RefSeq" id="WP_099154308.1">
    <property type="nucleotide sequence ID" value="NZ_PDUD01000042.1"/>
</dbReference>
<dbReference type="Proteomes" id="UP000223913">
    <property type="component" value="Unassembled WGS sequence"/>
</dbReference>
<feature type="transmembrane region" description="Helical" evidence="2">
    <location>
        <begin position="58"/>
        <end position="75"/>
    </location>
</feature>
<evidence type="ECO:0008006" key="5">
    <source>
        <dbReference type="Google" id="ProtNLM"/>
    </source>
</evidence>
<evidence type="ECO:0000313" key="4">
    <source>
        <dbReference type="Proteomes" id="UP000223913"/>
    </source>
</evidence>
<keyword evidence="2" id="KW-0812">Transmembrane</keyword>
<evidence type="ECO:0000256" key="1">
    <source>
        <dbReference type="SAM" id="Coils"/>
    </source>
</evidence>
<dbReference type="AlphaFoldDB" id="A0A2D0N1H1"/>
<dbReference type="EMBL" id="PDUD01000042">
    <property type="protein sequence ID" value="PHN02280.1"/>
    <property type="molecule type" value="Genomic_DNA"/>
</dbReference>
<reference evidence="3 4" key="1">
    <citation type="submission" date="2017-10" db="EMBL/GenBank/DDBJ databases">
        <title>The draft genome sequence of Lewinella nigricans NBRC 102662.</title>
        <authorList>
            <person name="Wang K."/>
        </authorList>
    </citation>
    <scope>NUCLEOTIDE SEQUENCE [LARGE SCALE GENOMIC DNA]</scope>
    <source>
        <strain evidence="3 4">NBRC 102662</strain>
    </source>
</reference>
<name>A0A2D0N1H1_FLAN2</name>
<keyword evidence="2" id="KW-0472">Membrane</keyword>
<gene>
    <name evidence="3" type="ORF">CRP01_32800</name>
</gene>
<proteinExistence type="predicted"/>
<evidence type="ECO:0000256" key="2">
    <source>
        <dbReference type="SAM" id="Phobius"/>
    </source>
</evidence>
<evidence type="ECO:0000313" key="3">
    <source>
        <dbReference type="EMBL" id="PHN02280.1"/>
    </source>
</evidence>
<keyword evidence="2" id="KW-1133">Transmembrane helix</keyword>
<organism evidence="3 4">
    <name type="scientific">Flavilitoribacter nigricans (strain ATCC 23147 / DSM 23189 / NBRC 102662 / NCIMB 1420 / SS-2)</name>
    <name type="common">Lewinella nigricans</name>
    <dbReference type="NCBI Taxonomy" id="1122177"/>
    <lineage>
        <taxon>Bacteria</taxon>
        <taxon>Pseudomonadati</taxon>
        <taxon>Bacteroidota</taxon>
        <taxon>Saprospiria</taxon>
        <taxon>Saprospirales</taxon>
        <taxon>Lewinellaceae</taxon>
        <taxon>Flavilitoribacter</taxon>
    </lineage>
</organism>
<feature type="coiled-coil region" evidence="1">
    <location>
        <begin position="197"/>
        <end position="242"/>
    </location>
</feature>
<dbReference type="OrthoDB" id="594406at2"/>